<dbReference type="RefSeq" id="WP_012298526.1">
    <property type="nucleotide sequence ID" value="NC_010407.1"/>
</dbReference>
<dbReference type="KEGG" id="cms:CMS1127"/>
<evidence type="ECO:0000313" key="1">
    <source>
        <dbReference type="EMBL" id="CAQ01243.1"/>
    </source>
</evidence>
<dbReference type="STRING" id="31964.CMS1127"/>
<organism evidence="1 2">
    <name type="scientific">Clavibacter sepedonicus</name>
    <name type="common">Clavibacter michiganensis subsp. sepedonicus</name>
    <dbReference type="NCBI Taxonomy" id="31964"/>
    <lineage>
        <taxon>Bacteria</taxon>
        <taxon>Bacillati</taxon>
        <taxon>Actinomycetota</taxon>
        <taxon>Actinomycetes</taxon>
        <taxon>Micrococcales</taxon>
        <taxon>Microbacteriaceae</taxon>
        <taxon>Clavibacter</taxon>
    </lineage>
</organism>
<proteinExistence type="predicted"/>
<dbReference type="eggNOG" id="COG0477">
    <property type="taxonomic scope" value="Bacteria"/>
</dbReference>
<keyword evidence="2" id="KW-1185">Reference proteome</keyword>
<dbReference type="Proteomes" id="UP000001318">
    <property type="component" value="Chromosome"/>
</dbReference>
<reference evidence="1 2" key="1">
    <citation type="journal article" date="2008" name="J. Bacteriol.">
        <title>Genome of the actinomycete plant pathogen Clavibacter michiganensis subsp. sepedonicus suggests recent niche adaptation.</title>
        <authorList>
            <person name="Bentley S.D."/>
            <person name="Corton C."/>
            <person name="Brown S.E."/>
            <person name="Barron A."/>
            <person name="Clark L."/>
            <person name="Doggett J."/>
            <person name="Harris B."/>
            <person name="Ormond D."/>
            <person name="Quail M.A."/>
            <person name="May G."/>
            <person name="Francis D."/>
            <person name="Knudson D."/>
            <person name="Parkhill J."/>
            <person name="Ishimaru C.A."/>
        </authorList>
    </citation>
    <scope>NUCLEOTIDE SEQUENCE [LARGE SCALE GENOMIC DNA]</scope>
    <source>
        <strain evidence="2">ATCC 33113 / DSM 20744 / JCM 9667 / LMG 2889 / ICMP 2535 / C-1</strain>
    </source>
</reference>
<gene>
    <name evidence="1" type="ordered locus">CMS1127</name>
</gene>
<dbReference type="AlphaFoldDB" id="B0RGI5"/>
<protein>
    <submittedName>
        <fullName evidence="1">Uncharacterized protein</fullName>
    </submittedName>
</protein>
<dbReference type="EMBL" id="AM849034">
    <property type="protein sequence ID" value="CAQ01243.1"/>
    <property type="molecule type" value="Genomic_DNA"/>
</dbReference>
<name>B0RGI5_CLASE</name>
<evidence type="ECO:0000313" key="2">
    <source>
        <dbReference type="Proteomes" id="UP000001318"/>
    </source>
</evidence>
<sequence>MPLVLGLVGRASLGVTDVLALVVAAGFVRNASIQLQGAPLAAVWQESAPPAQQGSILGGARLLGQGPYPLAVLGGGGGGLITLLAPLGQEEAMRVILVVAGTGEALCGLAMLSSRHVRALFS</sequence>
<accession>B0RGI5</accession>
<dbReference type="HOGENOM" id="CLU_2022636_0_0_11"/>
<dbReference type="GeneID" id="301680883"/>